<dbReference type="EMBL" id="CP036281">
    <property type="protein sequence ID" value="QDU79470.1"/>
    <property type="molecule type" value="Genomic_DNA"/>
</dbReference>
<dbReference type="RefSeq" id="WP_144994097.1">
    <property type="nucleotide sequence ID" value="NZ_CP036281.1"/>
</dbReference>
<feature type="region of interest" description="Disordered" evidence="1">
    <location>
        <begin position="63"/>
        <end position="102"/>
    </location>
</feature>
<feature type="chain" id="PRO_5021798748" evidence="2">
    <location>
        <begin position="26"/>
        <end position="129"/>
    </location>
</feature>
<protein>
    <submittedName>
        <fullName evidence="3">Uncharacterized protein</fullName>
    </submittedName>
</protein>
<evidence type="ECO:0000313" key="3">
    <source>
        <dbReference type="EMBL" id="QDU79470.1"/>
    </source>
</evidence>
<reference evidence="3 4" key="1">
    <citation type="submission" date="2019-02" db="EMBL/GenBank/DDBJ databases">
        <title>Deep-cultivation of Planctomycetes and their phenomic and genomic characterization uncovers novel biology.</title>
        <authorList>
            <person name="Wiegand S."/>
            <person name="Jogler M."/>
            <person name="Boedeker C."/>
            <person name="Pinto D."/>
            <person name="Vollmers J."/>
            <person name="Rivas-Marin E."/>
            <person name="Kohn T."/>
            <person name="Peeters S.H."/>
            <person name="Heuer A."/>
            <person name="Rast P."/>
            <person name="Oberbeckmann S."/>
            <person name="Bunk B."/>
            <person name="Jeske O."/>
            <person name="Meyerdierks A."/>
            <person name="Storesund J.E."/>
            <person name="Kallscheuer N."/>
            <person name="Luecker S."/>
            <person name="Lage O.M."/>
            <person name="Pohl T."/>
            <person name="Merkel B.J."/>
            <person name="Hornburger P."/>
            <person name="Mueller R.-W."/>
            <person name="Bruemmer F."/>
            <person name="Labrenz M."/>
            <person name="Spormann A.M."/>
            <person name="Op den Camp H."/>
            <person name="Overmann J."/>
            <person name="Amann R."/>
            <person name="Jetten M.S.M."/>
            <person name="Mascher T."/>
            <person name="Medema M.H."/>
            <person name="Devos D.P."/>
            <person name="Kaster A.-K."/>
            <person name="Ovreas L."/>
            <person name="Rohde M."/>
            <person name="Galperin M.Y."/>
            <person name="Jogler C."/>
        </authorList>
    </citation>
    <scope>NUCLEOTIDE SEQUENCE [LARGE SCALE GENOMIC DNA]</scope>
    <source>
        <strain evidence="3 4">Pla110</strain>
    </source>
</reference>
<evidence type="ECO:0000313" key="4">
    <source>
        <dbReference type="Proteomes" id="UP000317178"/>
    </source>
</evidence>
<organism evidence="3 4">
    <name type="scientific">Polystyrenella longa</name>
    <dbReference type="NCBI Taxonomy" id="2528007"/>
    <lineage>
        <taxon>Bacteria</taxon>
        <taxon>Pseudomonadati</taxon>
        <taxon>Planctomycetota</taxon>
        <taxon>Planctomycetia</taxon>
        <taxon>Planctomycetales</taxon>
        <taxon>Planctomycetaceae</taxon>
        <taxon>Polystyrenella</taxon>
    </lineage>
</organism>
<gene>
    <name evidence="3" type="ORF">Pla110_11800</name>
</gene>
<evidence type="ECO:0000256" key="1">
    <source>
        <dbReference type="SAM" id="MobiDB-lite"/>
    </source>
</evidence>
<keyword evidence="4" id="KW-1185">Reference proteome</keyword>
<accession>A0A518CJS4</accession>
<dbReference type="KEGG" id="plon:Pla110_11800"/>
<proteinExistence type="predicted"/>
<feature type="signal peptide" evidence="2">
    <location>
        <begin position="1"/>
        <end position="25"/>
    </location>
</feature>
<name>A0A518CJS4_9PLAN</name>
<keyword evidence="2" id="KW-0732">Signal</keyword>
<evidence type="ECO:0000256" key="2">
    <source>
        <dbReference type="SAM" id="SignalP"/>
    </source>
</evidence>
<dbReference type="AlphaFoldDB" id="A0A518CJS4"/>
<dbReference type="Proteomes" id="UP000317178">
    <property type="component" value="Chromosome"/>
</dbReference>
<sequence length="129" mass="13278" precursor="true">MMNSVLWHCCLTGLLLGALPGCQTASRTVQVDPNPRSVRAGVELAAASDNSDSNTLLAAVDSGAEVNSGSSDVNGPPAVKQAPVSEAPTPSGGELWSSWPKNPLSQLIPATIRRSEGAEPNKIAGREAF</sequence>